<organism evidence="3 4">
    <name type="scientific">Alcanivorax borkumensis (strain ATCC 700651 / DSM 11573 / NCIMB 13689 / SK2)</name>
    <dbReference type="NCBI Taxonomy" id="393595"/>
    <lineage>
        <taxon>Bacteria</taxon>
        <taxon>Pseudomonadati</taxon>
        <taxon>Pseudomonadota</taxon>
        <taxon>Gammaproteobacteria</taxon>
        <taxon>Oceanospirillales</taxon>
        <taxon>Alcanivoracaceae</taxon>
        <taxon>Alcanivorax</taxon>
    </lineage>
</organism>
<feature type="region of interest" description="Disordered" evidence="1">
    <location>
        <begin position="142"/>
        <end position="163"/>
    </location>
</feature>
<dbReference type="eggNOG" id="COG4446">
    <property type="taxonomic scope" value="Bacteria"/>
</dbReference>
<keyword evidence="2" id="KW-0732">Signal</keyword>
<evidence type="ECO:0000313" key="4">
    <source>
        <dbReference type="Proteomes" id="UP000008871"/>
    </source>
</evidence>
<dbReference type="KEGG" id="abo:ABO_1008"/>
<sequence length="163" mass="18287">MTQTLFKACIRAGTGLCLIVWSAFAMAETHLLAPCPDSPNCVSSLATQSDKRVDPLQVAADRESSLKKLETLLGSLPRVDYDVVGQSRIQARFTSRILRFVDDVTFYVRENGMVEVRSASRAGYWDLGANRRRVESLREQLFEQETDDRTSQQPPFGNAENRA</sequence>
<dbReference type="Proteomes" id="UP000008871">
    <property type="component" value="Chromosome"/>
</dbReference>
<dbReference type="InterPro" id="IPR010865">
    <property type="entry name" value="DUF1499"/>
</dbReference>
<dbReference type="AlphaFoldDB" id="Q0VQU2"/>
<proteinExistence type="predicted"/>
<keyword evidence="4" id="KW-1185">Reference proteome</keyword>
<name>Q0VQU2_ALCBS</name>
<evidence type="ECO:0008006" key="5">
    <source>
        <dbReference type="Google" id="ProtNLM"/>
    </source>
</evidence>
<dbReference type="Pfam" id="PF07386">
    <property type="entry name" value="DUF1499"/>
    <property type="match status" value="1"/>
</dbReference>
<evidence type="ECO:0000256" key="2">
    <source>
        <dbReference type="SAM" id="SignalP"/>
    </source>
</evidence>
<dbReference type="PIRSF" id="PIRSF026426">
    <property type="entry name" value="DUF1499"/>
    <property type="match status" value="1"/>
</dbReference>
<gene>
    <name evidence="3" type="ordered locus">ABO_1008</name>
</gene>
<dbReference type="STRING" id="393595.ABO_1008"/>
<reference evidence="3 4" key="1">
    <citation type="journal article" date="2006" name="Nat. Biotechnol.">
        <title>Genome sequence of the ubiquitous hydrocarbon-degrading marine bacterium Alcanivorax borkumensis.</title>
        <authorList>
            <person name="Schneiker S."/>
            <person name="Martins dos Santos V.A.P."/>
            <person name="Bartels D."/>
            <person name="Bekel T."/>
            <person name="Brecht M."/>
            <person name="Buhrmester J."/>
            <person name="Chernikova T.N."/>
            <person name="Denaro R."/>
            <person name="Ferrer M."/>
            <person name="Gertler C."/>
            <person name="Goesmann A."/>
            <person name="Golyshina O.V."/>
            <person name="Kaminski F."/>
            <person name="Khachane A.N."/>
            <person name="Lang S."/>
            <person name="Linke B."/>
            <person name="McHardy A.C."/>
            <person name="Meyer F."/>
            <person name="Nechitaylo T."/>
            <person name="Puehler A."/>
            <person name="Regenhardt D."/>
            <person name="Rupp O."/>
            <person name="Sabirova J.S."/>
            <person name="Selbitschka W."/>
            <person name="Yakimov M.M."/>
            <person name="Timmis K.N."/>
            <person name="Vorhoelter F.-J."/>
            <person name="Weidner S."/>
            <person name="Kaiser O."/>
            <person name="Golyshin P.N."/>
        </authorList>
    </citation>
    <scope>NUCLEOTIDE SEQUENCE [LARGE SCALE GENOMIC DNA]</scope>
    <source>
        <strain evidence="4">ATCC 700651 / DSM 11573 / NCIMB 13689 / SK2</strain>
    </source>
</reference>
<feature type="chain" id="PRO_5004179042" description="DUF1499 domain-containing protein" evidence="2">
    <location>
        <begin position="28"/>
        <end position="163"/>
    </location>
</feature>
<evidence type="ECO:0000256" key="1">
    <source>
        <dbReference type="SAM" id="MobiDB-lite"/>
    </source>
</evidence>
<dbReference type="PANTHER" id="PTHR34801">
    <property type="entry name" value="EXPRESSED PROTEIN"/>
    <property type="match status" value="1"/>
</dbReference>
<dbReference type="PANTHER" id="PTHR34801:SF6">
    <property type="entry name" value="SLL1620 PROTEIN"/>
    <property type="match status" value="1"/>
</dbReference>
<accession>Q0VQU2</accession>
<feature type="signal peptide" evidence="2">
    <location>
        <begin position="1"/>
        <end position="27"/>
    </location>
</feature>
<protein>
    <recommendedName>
        <fullName evidence="5">DUF1499 domain-containing protein</fullName>
    </recommendedName>
</protein>
<dbReference type="EMBL" id="AM286690">
    <property type="protein sequence ID" value="CAL16456.1"/>
    <property type="molecule type" value="Genomic_DNA"/>
</dbReference>
<evidence type="ECO:0000313" key="3">
    <source>
        <dbReference type="EMBL" id="CAL16456.1"/>
    </source>
</evidence>
<dbReference type="HOGENOM" id="CLU_105603_2_0_6"/>